<dbReference type="EMBL" id="JAIWYP010000003">
    <property type="protein sequence ID" value="KAH3854501.1"/>
    <property type="molecule type" value="Genomic_DNA"/>
</dbReference>
<protein>
    <submittedName>
        <fullName evidence="1">Uncharacterized protein</fullName>
    </submittedName>
</protein>
<keyword evidence="2" id="KW-1185">Reference proteome</keyword>
<reference evidence="1" key="1">
    <citation type="journal article" date="2019" name="bioRxiv">
        <title>The Genome of the Zebra Mussel, Dreissena polymorpha: A Resource for Invasive Species Research.</title>
        <authorList>
            <person name="McCartney M.A."/>
            <person name="Auch B."/>
            <person name="Kono T."/>
            <person name="Mallez S."/>
            <person name="Zhang Y."/>
            <person name="Obille A."/>
            <person name="Becker A."/>
            <person name="Abrahante J.E."/>
            <person name="Garbe J."/>
            <person name="Badalamenti J.P."/>
            <person name="Herman A."/>
            <person name="Mangelson H."/>
            <person name="Liachko I."/>
            <person name="Sullivan S."/>
            <person name="Sone E.D."/>
            <person name="Koren S."/>
            <person name="Silverstein K.A.T."/>
            <person name="Beckman K.B."/>
            <person name="Gohl D.M."/>
        </authorList>
    </citation>
    <scope>NUCLEOTIDE SEQUENCE</scope>
    <source>
        <strain evidence="1">Duluth1</strain>
        <tissue evidence="1">Whole animal</tissue>
    </source>
</reference>
<comment type="caution">
    <text evidence="1">The sequence shown here is derived from an EMBL/GenBank/DDBJ whole genome shotgun (WGS) entry which is preliminary data.</text>
</comment>
<evidence type="ECO:0000313" key="1">
    <source>
        <dbReference type="EMBL" id="KAH3854501.1"/>
    </source>
</evidence>
<organism evidence="1 2">
    <name type="scientific">Dreissena polymorpha</name>
    <name type="common">Zebra mussel</name>
    <name type="synonym">Mytilus polymorpha</name>
    <dbReference type="NCBI Taxonomy" id="45954"/>
    <lineage>
        <taxon>Eukaryota</taxon>
        <taxon>Metazoa</taxon>
        <taxon>Spiralia</taxon>
        <taxon>Lophotrochozoa</taxon>
        <taxon>Mollusca</taxon>
        <taxon>Bivalvia</taxon>
        <taxon>Autobranchia</taxon>
        <taxon>Heteroconchia</taxon>
        <taxon>Euheterodonta</taxon>
        <taxon>Imparidentia</taxon>
        <taxon>Neoheterodontei</taxon>
        <taxon>Myida</taxon>
        <taxon>Dreissenoidea</taxon>
        <taxon>Dreissenidae</taxon>
        <taxon>Dreissena</taxon>
    </lineage>
</organism>
<sequence length="125" mass="14123">MFTETGKLGIGKPNSGLKTQLQVDVYDWHIESLIICSVIYVSAILFDIQCSLGGKIHDSFDNLYKTSTNLDKYDVYLVFYRYIEFSAKSVAWSDRQSNVSRVYTLTGDMASPPHNVILGATENKR</sequence>
<gene>
    <name evidence="1" type="ORF">DPMN_097044</name>
</gene>
<dbReference type="Proteomes" id="UP000828390">
    <property type="component" value="Unassembled WGS sequence"/>
</dbReference>
<reference evidence="1" key="2">
    <citation type="submission" date="2020-11" db="EMBL/GenBank/DDBJ databases">
        <authorList>
            <person name="McCartney M.A."/>
            <person name="Auch B."/>
            <person name="Kono T."/>
            <person name="Mallez S."/>
            <person name="Becker A."/>
            <person name="Gohl D.M."/>
            <person name="Silverstein K.A.T."/>
            <person name="Koren S."/>
            <person name="Bechman K.B."/>
            <person name="Herman A."/>
            <person name="Abrahante J.E."/>
            <person name="Garbe J."/>
        </authorList>
    </citation>
    <scope>NUCLEOTIDE SEQUENCE</scope>
    <source>
        <strain evidence="1">Duluth1</strain>
        <tissue evidence="1">Whole animal</tissue>
    </source>
</reference>
<dbReference type="AlphaFoldDB" id="A0A9D4LCI5"/>
<evidence type="ECO:0000313" key="2">
    <source>
        <dbReference type="Proteomes" id="UP000828390"/>
    </source>
</evidence>
<proteinExistence type="predicted"/>
<name>A0A9D4LCI5_DREPO</name>
<accession>A0A9D4LCI5</accession>